<sequence length="152" mass="17045">MYKVSVDEVKITLIGSDLAEEGLEFVYRGELEDCEGCRMHKVCNNLTPRKSYRITGIRNSNILPCNVHHNGVCAVEVVDSPVMVLIDAKKAILNSEITMDFICPEIGCDNYEKCFPEGIVESGKYLVTRIVDSEKKSCERGKNLKCVELIPK</sequence>
<dbReference type="InterPro" id="IPR005369">
    <property type="entry name" value="UPF0179"/>
</dbReference>
<proteinExistence type="inferred from homology"/>
<keyword evidence="4" id="KW-1185">Reference proteome</keyword>
<dbReference type="EMBL" id="CP002117">
    <property type="protein sequence ID" value="ADN36538.1"/>
    <property type="molecule type" value="Genomic_DNA"/>
</dbReference>
<evidence type="ECO:0000313" key="4">
    <source>
        <dbReference type="Proteomes" id="UP000006565"/>
    </source>
</evidence>
<dbReference type="PANTHER" id="PTHR40699">
    <property type="entry name" value="UPF0179 PROTEIN MJ1627"/>
    <property type="match status" value="1"/>
</dbReference>
<dbReference type="KEGG" id="mpi:Mpet_1785"/>
<comment type="similarity">
    <text evidence="1 2">Belongs to the UPF0179 family.</text>
</comment>
<name>E1RI73_METP4</name>
<dbReference type="AlphaFoldDB" id="E1RI73"/>
<protein>
    <recommendedName>
        <fullName evidence="2">UPF0179 protein Mpet_1785</fullName>
    </recommendedName>
</protein>
<dbReference type="eggNOG" id="arCOG04477">
    <property type="taxonomic scope" value="Archaea"/>
</dbReference>
<dbReference type="STRING" id="679926.Mpet_1785"/>
<dbReference type="HAMAP" id="MF_00498">
    <property type="entry name" value="UPF0179"/>
    <property type="match status" value="1"/>
</dbReference>
<dbReference type="Pfam" id="PF03684">
    <property type="entry name" value="UPF0179"/>
    <property type="match status" value="1"/>
</dbReference>
<evidence type="ECO:0000256" key="2">
    <source>
        <dbReference type="HAMAP-Rule" id="MF_00498"/>
    </source>
</evidence>
<evidence type="ECO:0000256" key="1">
    <source>
        <dbReference type="ARBA" id="ARBA00010824"/>
    </source>
</evidence>
<evidence type="ECO:0000313" key="3">
    <source>
        <dbReference type="EMBL" id="ADN36538.1"/>
    </source>
</evidence>
<dbReference type="PANTHER" id="PTHR40699:SF1">
    <property type="entry name" value="UPF0179 PROTEIN MJ1627"/>
    <property type="match status" value="1"/>
</dbReference>
<reference evidence="3 4" key="1">
    <citation type="journal article" date="2010" name="Stand. Genomic Sci.">
        <title>Complete genome sequence of Methanoplanus petrolearius type strain (SEBR 4847).</title>
        <authorList>
            <person name="Brambilla E."/>
            <person name="Djao O.D."/>
            <person name="Daligault H."/>
            <person name="Lapidus A."/>
            <person name="Lucas S."/>
            <person name="Hammon N."/>
            <person name="Nolan M."/>
            <person name="Tice H."/>
            <person name="Cheng J.F."/>
            <person name="Han C."/>
            <person name="Tapia R."/>
            <person name="Goodwin L."/>
            <person name="Pitluck S."/>
            <person name="Liolios K."/>
            <person name="Ivanova N."/>
            <person name="Mavromatis K."/>
            <person name="Mikhailova N."/>
            <person name="Pati A."/>
            <person name="Chen A."/>
            <person name="Palaniappan K."/>
            <person name="Land M."/>
            <person name="Hauser L."/>
            <person name="Chang Y.J."/>
            <person name="Jeffries C.D."/>
            <person name="Rohde M."/>
            <person name="Spring S."/>
            <person name="Sikorski J."/>
            <person name="Goker M."/>
            <person name="Woyke T."/>
            <person name="Bristow J."/>
            <person name="Eisen J.A."/>
            <person name="Markowitz V."/>
            <person name="Hugenholtz P."/>
            <person name="Kyrpides N.C."/>
            <person name="Klenk H.P."/>
        </authorList>
    </citation>
    <scope>NUCLEOTIDE SEQUENCE [LARGE SCALE GENOMIC DNA]</scope>
    <source>
        <strain evidence="4">DSM 11571 / OCM 486 / SEBR 4847</strain>
    </source>
</reference>
<dbReference type="HOGENOM" id="CLU_121764_0_0_2"/>
<accession>E1RI73</accession>
<dbReference type="Proteomes" id="UP000006565">
    <property type="component" value="Chromosome"/>
</dbReference>
<gene>
    <name evidence="3" type="ordered locus">Mpet_1785</name>
</gene>
<organism evidence="3 4">
    <name type="scientific">Methanolacinia petrolearia (strain DSM 11571 / OCM 486 / SEBR 4847)</name>
    <name type="common">Methanoplanus petrolearius</name>
    <dbReference type="NCBI Taxonomy" id="679926"/>
    <lineage>
        <taxon>Archaea</taxon>
        <taxon>Methanobacteriati</taxon>
        <taxon>Methanobacteriota</taxon>
        <taxon>Stenosarchaea group</taxon>
        <taxon>Methanomicrobia</taxon>
        <taxon>Methanomicrobiales</taxon>
        <taxon>Methanomicrobiaceae</taxon>
        <taxon>Methanolacinia</taxon>
    </lineage>
</organism>